<dbReference type="PROSITE" id="PS50042">
    <property type="entry name" value="CNMP_BINDING_3"/>
    <property type="match status" value="1"/>
</dbReference>
<feature type="domain" description="Cyclic nucleotide-binding" evidence="4">
    <location>
        <begin position="9"/>
        <end position="71"/>
    </location>
</feature>
<keyword evidence="2" id="KW-0238">DNA-binding</keyword>
<dbReference type="Gene3D" id="2.60.120.10">
    <property type="entry name" value="Jelly Rolls"/>
    <property type="match status" value="1"/>
</dbReference>
<keyword evidence="3" id="KW-0804">Transcription</keyword>
<evidence type="ECO:0000259" key="5">
    <source>
        <dbReference type="PROSITE" id="PS51063"/>
    </source>
</evidence>
<accession>A0A0G1MYF8</accession>
<proteinExistence type="predicted"/>
<sequence length="221" mass="25573">MTHQLSAYQQRVEKLFTQASTKKYPKNQLIYYEGDELSQIYLIKEGYIKAYTILDSGDTRTIFLLGPGDIFPTVFSATMDWHNYKVKYFYQSLTDVVALSLSHQAFKTQVESSPENMGTYMAYMSASNEAIMKQLEVMKNKKAINKVIMLLPYLISKFGERIRPDAYRLKIKLSHQEIADLSGVTRETTTTLVKQLEKRGTLEQLKGRLIIHTKPRPRKKK</sequence>
<dbReference type="EMBL" id="LCJM01000052">
    <property type="protein sequence ID" value="KKT76994.1"/>
    <property type="molecule type" value="Genomic_DNA"/>
</dbReference>
<dbReference type="Pfam" id="PF13545">
    <property type="entry name" value="HTH_Crp_2"/>
    <property type="match status" value="1"/>
</dbReference>
<dbReference type="Pfam" id="PF00027">
    <property type="entry name" value="cNMP_binding"/>
    <property type="match status" value="1"/>
</dbReference>
<feature type="domain" description="HTH crp-type" evidence="5">
    <location>
        <begin position="141"/>
        <end position="215"/>
    </location>
</feature>
<dbReference type="GO" id="GO:0003677">
    <property type="term" value="F:DNA binding"/>
    <property type="evidence" value="ECO:0007669"/>
    <property type="project" value="UniProtKB-KW"/>
</dbReference>
<dbReference type="PRINTS" id="PR00034">
    <property type="entry name" value="HTHCRP"/>
</dbReference>
<evidence type="ECO:0000256" key="3">
    <source>
        <dbReference type="ARBA" id="ARBA00023163"/>
    </source>
</evidence>
<dbReference type="Proteomes" id="UP000034889">
    <property type="component" value="Unassembled WGS sequence"/>
</dbReference>
<evidence type="ECO:0000259" key="4">
    <source>
        <dbReference type="PROSITE" id="PS50042"/>
    </source>
</evidence>
<dbReference type="InterPro" id="IPR012318">
    <property type="entry name" value="HTH_CRP"/>
</dbReference>
<dbReference type="InterPro" id="IPR036388">
    <property type="entry name" value="WH-like_DNA-bd_sf"/>
</dbReference>
<evidence type="ECO:0000313" key="6">
    <source>
        <dbReference type="EMBL" id="KKT76994.1"/>
    </source>
</evidence>
<dbReference type="AlphaFoldDB" id="A0A0G1MYF8"/>
<keyword evidence="1" id="KW-0805">Transcription regulation</keyword>
<evidence type="ECO:0000256" key="2">
    <source>
        <dbReference type="ARBA" id="ARBA00023125"/>
    </source>
</evidence>
<dbReference type="PANTHER" id="PTHR24567:SF26">
    <property type="entry name" value="REGULATORY PROTEIN YEIL"/>
    <property type="match status" value="1"/>
</dbReference>
<dbReference type="PROSITE" id="PS51063">
    <property type="entry name" value="HTH_CRP_2"/>
    <property type="match status" value="1"/>
</dbReference>
<protein>
    <submittedName>
        <fullName evidence="6">Transcriptional regulator, Crp/Fnr family</fullName>
    </submittedName>
</protein>
<dbReference type="InterPro" id="IPR018490">
    <property type="entry name" value="cNMP-bd_dom_sf"/>
</dbReference>
<dbReference type="InterPro" id="IPR014710">
    <property type="entry name" value="RmlC-like_jellyroll"/>
</dbReference>
<dbReference type="SMART" id="SM00100">
    <property type="entry name" value="cNMP"/>
    <property type="match status" value="1"/>
</dbReference>
<dbReference type="PANTHER" id="PTHR24567">
    <property type="entry name" value="CRP FAMILY TRANSCRIPTIONAL REGULATORY PROTEIN"/>
    <property type="match status" value="1"/>
</dbReference>
<dbReference type="InterPro" id="IPR050397">
    <property type="entry name" value="Env_Response_Regulators"/>
</dbReference>
<evidence type="ECO:0000313" key="7">
    <source>
        <dbReference type="Proteomes" id="UP000034889"/>
    </source>
</evidence>
<dbReference type="InterPro" id="IPR000595">
    <property type="entry name" value="cNMP-bd_dom"/>
</dbReference>
<evidence type="ECO:0000256" key="1">
    <source>
        <dbReference type="ARBA" id="ARBA00023015"/>
    </source>
</evidence>
<dbReference type="GO" id="GO:0005829">
    <property type="term" value="C:cytosol"/>
    <property type="evidence" value="ECO:0007669"/>
    <property type="project" value="TreeGrafter"/>
</dbReference>
<organism evidence="6 7">
    <name type="scientific">Candidatus Giovannonibacteria bacterium GW2011_GWC2_44_8</name>
    <dbReference type="NCBI Taxonomy" id="1618657"/>
    <lineage>
        <taxon>Bacteria</taxon>
        <taxon>Candidatus Giovannoniibacteriota</taxon>
    </lineage>
</organism>
<dbReference type="Gene3D" id="1.10.10.10">
    <property type="entry name" value="Winged helix-like DNA-binding domain superfamily/Winged helix DNA-binding domain"/>
    <property type="match status" value="1"/>
</dbReference>
<gene>
    <name evidence="6" type="ORF">UW74_C0052G0008</name>
</gene>
<dbReference type="SUPFAM" id="SSF51206">
    <property type="entry name" value="cAMP-binding domain-like"/>
    <property type="match status" value="1"/>
</dbReference>
<reference evidence="6 7" key="1">
    <citation type="journal article" date="2015" name="Nature">
        <title>rRNA introns, odd ribosomes, and small enigmatic genomes across a large radiation of phyla.</title>
        <authorList>
            <person name="Brown C.T."/>
            <person name="Hug L.A."/>
            <person name="Thomas B.C."/>
            <person name="Sharon I."/>
            <person name="Castelle C.J."/>
            <person name="Singh A."/>
            <person name="Wilkins M.J."/>
            <person name="Williams K.H."/>
            <person name="Banfield J.F."/>
        </authorList>
    </citation>
    <scope>NUCLEOTIDE SEQUENCE [LARGE SCALE GENOMIC DNA]</scope>
</reference>
<dbReference type="SUPFAM" id="SSF46785">
    <property type="entry name" value="Winged helix' DNA-binding domain"/>
    <property type="match status" value="1"/>
</dbReference>
<comment type="caution">
    <text evidence="6">The sequence shown here is derived from an EMBL/GenBank/DDBJ whole genome shotgun (WGS) entry which is preliminary data.</text>
</comment>
<dbReference type="InterPro" id="IPR036390">
    <property type="entry name" value="WH_DNA-bd_sf"/>
</dbReference>
<dbReference type="CDD" id="cd00038">
    <property type="entry name" value="CAP_ED"/>
    <property type="match status" value="1"/>
</dbReference>
<dbReference type="PATRIC" id="fig|1618657.3.peg.545"/>
<dbReference type="SMART" id="SM00419">
    <property type="entry name" value="HTH_CRP"/>
    <property type="match status" value="1"/>
</dbReference>
<name>A0A0G1MYF8_9BACT</name>
<dbReference type="GO" id="GO:0003700">
    <property type="term" value="F:DNA-binding transcription factor activity"/>
    <property type="evidence" value="ECO:0007669"/>
    <property type="project" value="TreeGrafter"/>
</dbReference>